<protein>
    <submittedName>
        <fullName evidence="5">AraC family transcriptional regulator</fullName>
    </submittedName>
</protein>
<dbReference type="PROSITE" id="PS00041">
    <property type="entry name" value="HTH_ARAC_FAMILY_1"/>
    <property type="match status" value="1"/>
</dbReference>
<dbReference type="EMBL" id="CP035042">
    <property type="protein sequence ID" value="QHC48965.1"/>
    <property type="molecule type" value="Genomic_DNA"/>
</dbReference>
<gene>
    <name evidence="5" type="ORF">EKK97_04175</name>
</gene>
<dbReference type="PROSITE" id="PS01124">
    <property type="entry name" value="HTH_ARAC_FAMILY_2"/>
    <property type="match status" value="1"/>
</dbReference>
<dbReference type="GO" id="GO:0043565">
    <property type="term" value="F:sequence-specific DNA binding"/>
    <property type="evidence" value="ECO:0007669"/>
    <property type="project" value="InterPro"/>
</dbReference>
<proteinExistence type="predicted"/>
<evidence type="ECO:0000313" key="6">
    <source>
        <dbReference type="Proteomes" id="UP000464013"/>
    </source>
</evidence>
<dbReference type="InterPro" id="IPR018062">
    <property type="entry name" value="HTH_AraC-typ_CS"/>
</dbReference>
<keyword evidence="2" id="KW-0238">DNA-binding</keyword>
<evidence type="ECO:0000256" key="2">
    <source>
        <dbReference type="ARBA" id="ARBA00023125"/>
    </source>
</evidence>
<dbReference type="OrthoDB" id="9783876at2"/>
<evidence type="ECO:0000256" key="1">
    <source>
        <dbReference type="ARBA" id="ARBA00023015"/>
    </source>
</evidence>
<dbReference type="Proteomes" id="UP000464013">
    <property type="component" value="Chromosome"/>
</dbReference>
<dbReference type="Pfam" id="PF12833">
    <property type="entry name" value="HTH_18"/>
    <property type="match status" value="1"/>
</dbReference>
<reference evidence="5 6" key="1">
    <citation type="submission" date="2019-01" db="EMBL/GenBank/DDBJ databases">
        <title>Complete genome of a denitifying bacterium Halomons sp. BC-M4-5.</title>
        <authorList>
            <person name="Wang L."/>
            <person name="Shao Z."/>
        </authorList>
    </citation>
    <scope>NUCLEOTIDE SEQUENCE [LARGE SCALE GENOMIC DNA]</scope>
    <source>
        <strain evidence="5 6">BC-M4-5</strain>
    </source>
</reference>
<feature type="domain" description="HTH araC/xylS-type" evidence="4">
    <location>
        <begin position="231"/>
        <end position="329"/>
    </location>
</feature>
<keyword evidence="1" id="KW-0805">Transcription regulation</keyword>
<accession>A0A6I6SNN7</accession>
<evidence type="ECO:0000256" key="3">
    <source>
        <dbReference type="ARBA" id="ARBA00023163"/>
    </source>
</evidence>
<evidence type="ECO:0000313" key="5">
    <source>
        <dbReference type="EMBL" id="QHC48965.1"/>
    </source>
</evidence>
<dbReference type="SUPFAM" id="SSF46689">
    <property type="entry name" value="Homeodomain-like"/>
    <property type="match status" value="2"/>
</dbReference>
<name>A0A6I6SNN7_9GAMM</name>
<dbReference type="Gene3D" id="1.10.10.60">
    <property type="entry name" value="Homeodomain-like"/>
    <property type="match status" value="2"/>
</dbReference>
<dbReference type="PANTHER" id="PTHR46796:SF7">
    <property type="entry name" value="ARAC FAMILY TRANSCRIPTIONAL REGULATOR"/>
    <property type="match status" value="1"/>
</dbReference>
<dbReference type="InterPro" id="IPR009057">
    <property type="entry name" value="Homeodomain-like_sf"/>
</dbReference>
<keyword evidence="3" id="KW-0804">Transcription</keyword>
<dbReference type="KEGG" id="htx:EKK97_04175"/>
<dbReference type="InterPro" id="IPR018060">
    <property type="entry name" value="HTH_AraC"/>
</dbReference>
<organism evidence="5 6">
    <name type="scientific">Billgrantia tianxiuensis</name>
    <dbReference type="NCBI Taxonomy" id="2497861"/>
    <lineage>
        <taxon>Bacteria</taxon>
        <taxon>Pseudomonadati</taxon>
        <taxon>Pseudomonadota</taxon>
        <taxon>Gammaproteobacteria</taxon>
        <taxon>Oceanospirillales</taxon>
        <taxon>Halomonadaceae</taxon>
        <taxon>Billgrantia</taxon>
    </lineage>
</organism>
<dbReference type="InterPro" id="IPR050204">
    <property type="entry name" value="AraC_XylS_family_regulators"/>
</dbReference>
<keyword evidence="6" id="KW-1185">Reference proteome</keyword>
<dbReference type="InterPro" id="IPR032783">
    <property type="entry name" value="AraC_lig"/>
</dbReference>
<evidence type="ECO:0000259" key="4">
    <source>
        <dbReference type="PROSITE" id="PS01124"/>
    </source>
</evidence>
<dbReference type="SMART" id="SM00342">
    <property type="entry name" value="HTH_ARAC"/>
    <property type="match status" value="1"/>
</dbReference>
<dbReference type="PANTHER" id="PTHR46796">
    <property type="entry name" value="HTH-TYPE TRANSCRIPTIONAL ACTIVATOR RHAS-RELATED"/>
    <property type="match status" value="1"/>
</dbReference>
<dbReference type="Pfam" id="PF12852">
    <property type="entry name" value="Cupin_6"/>
    <property type="match status" value="1"/>
</dbReference>
<sequence length="340" mass="38476">MRQDTLSEVLRCVRLRGVAFYRIVGDASWVSEASTAVELAEPVMPGVEHVMVCHILTHGHCWASVIGEPPVAMHEGDVAVFPRGDPHAMSSEPGLRGRGRLHRQVYAEPLPDDFDQRVTVLRMLRLEPMWKRHGATLICGFFGCDTTPFNPLLNSLPSLMHVPARRGGDRDWLIHFARFALAESIQERPGGDVLLERLSEAMFVELMRRYLETMPEGQSTWLAGLQDRYVGRALTLLHQCPGDPWTIEKLADRTGLSRSALHERFARFTGHAPMHYLAKWRMQVAAGLLRHTRASVASIALEVGYESEAAFSRAFRRETNLPPAAWRRRQSRLSQKQPLY</sequence>
<dbReference type="AlphaFoldDB" id="A0A6I6SNN7"/>
<dbReference type="GO" id="GO:0003700">
    <property type="term" value="F:DNA-binding transcription factor activity"/>
    <property type="evidence" value="ECO:0007669"/>
    <property type="project" value="InterPro"/>
</dbReference>